<dbReference type="Gene3D" id="3.40.50.1110">
    <property type="entry name" value="SGNH hydrolase"/>
    <property type="match status" value="1"/>
</dbReference>
<dbReference type="SUPFAM" id="SSF52266">
    <property type="entry name" value="SGNH hydrolase"/>
    <property type="match status" value="1"/>
</dbReference>
<evidence type="ECO:0000259" key="3">
    <source>
        <dbReference type="Pfam" id="PF13472"/>
    </source>
</evidence>
<gene>
    <name evidence="4" type="ORF">H9729_00175</name>
</gene>
<dbReference type="PROSITE" id="PS51257">
    <property type="entry name" value="PROKAR_LIPOPROTEIN"/>
    <property type="match status" value="1"/>
</dbReference>
<reference evidence="4" key="2">
    <citation type="submission" date="2021-04" db="EMBL/GenBank/DDBJ databases">
        <authorList>
            <person name="Gilroy R."/>
        </authorList>
    </citation>
    <scope>NUCLEOTIDE SEQUENCE</scope>
    <source>
        <strain evidence="4">1345</strain>
    </source>
</reference>
<reference evidence="4" key="1">
    <citation type="journal article" date="2021" name="PeerJ">
        <title>Extensive microbial diversity within the chicken gut microbiome revealed by metagenomics and culture.</title>
        <authorList>
            <person name="Gilroy R."/>
            <person name="Ravi A."/>
            <person name="Getino M."/>
            <person name="Pursley I."/>
            <person name="Horton D.L."/>
            <person name="Alikhan N.F."/>
            <person name="Baker D."/>
            <person name="Gharbi K."/>
            <person name="Hall N."/>
            <person name="Watson M."/>
            <person name="Adriaenssens E.M."/>
            <person name="Foster-Nyarko E."/>
            <person name="Jarju S."/>
            <person name="Secka A."/>
            <person name="Antonio M."/>
            <person name="Oren A."/>
            <person name="Chaudhuri R.R."/>
            <person name="La Ragione R."/>
            <person name="Hildebrand F."/>
            <person name="Pallen M.J."/>
        </authorList>
    </citation>
    <scope>NUCLEOTIDE SEQUENCE</scope>
    <source>
        <strain evidence="4">1345</strain>
    </source>
</reference>
<organism evidence="4 5">
    <name type="scientific">Candidatus Borkfalkia excrementigallinarum</name>
    <dbReference type="NCBI Taxonomy" id="2838506"/>
    <lineage>
        <taxon>Bacteria</taxon>
        <taxon>Bacillati</taxon>
        <taxon>Bacillota</taxon>
        <taxon>Clostridia</taxon>
        <taxon>Christensenellales</taxon>
        <taxon>Christensenellaceae</taxon>
        <taxon>Candidatus Borkfalkia</taxon>
    </lineage>
</organism>
<dbReference type="Proteomes" id="UP000886750">
    <property type="component" value="Unassembled WGS sequence"/>
</dbReference>
<dbReference type="InterPro" id="IPR051532">
    <property type="entry name" value="Ester_Hydrolysis_Enzymes"/>
</dbReference>
<dbReference type="InterPro" id="IPR013830">
    <property type="entry name" value="SGNH_hydro"/>
</dbReference>
<protein>
    <recommendedName>
        <fullName evidence="3">SGNH hydrolase-type esterase domain-containing protein</fullName>
    </recommendedName>
</protein>
<dbReference type="EMBL" id="DXCQ01000002">
    <property type="protein sequence ID" value="HIY96085.1"/>
    <property type="molecule type" value="Genomic_DNA"/>
</dbReference>
<name>A0A9D1ZUM4_9FIRM</name>
<dbReference type="PANTHER" id="PTHR30383">
    <property type="entry name" value="THIOESTERASE 1/PROTEASE 1/LYSOPHOSPHOLIPASE L1"/>
    <property type="match status" value="1"/>
</dbReference>
<dbReference type="AlphaFoldDB" id="A0A9D1ZUM4"/>
<evidence type="ECO:0000313" key="5">
    <source>
        <dbReference type="Proteomes" id="UP000886750"/>
    </source>
</evidence>
<keyword evidence="2" id="KW-0732">Signal</keyword>
<dbReference type="Pfam" id="PF13472">
    <property type="entry name" value="Lipase_GDSL_2"/>
    <property type="match status" value="1"/>
</dbReference>
<sequence length="431" mass="47920">MNKLKKFLCLLLGALFVFAFAACGEPADPGTPGGGDDHGGGGDETELEDNSGMPDDSYNLKTYLYPLWEGTTVYNETLWFTVNNYAPLLYEPDQVLSVRSYDLKTTYTEGVDYVVDGNSIVLLSGSSIPFMTESQYFPSSPPTPSISLPHDGGGYWYITEGNDISLRQVVVTYTHKGTRDWTMPRIETDKFPQTMQKLENGESIKIVFYGDSITVGANSSEFLGIAPHAESYANMVKSYIEARYPQADVQFANTAVGGTDSNWGNGEPAEVPAIDQIEADEGDHFQLRVLDENPDLLFIAYGMNDQDYSPDTRFKNNIASMIEKVRKQNPNVEIMLVSGMIANPETAFYNKDYLAYQEALSELCEECENVGLATTLNTVLSVYDLDENDGNGKRFQDCTANNANHPNDFLMRVYAQTIVYSLFGEDYIDHI</sequence>
<feature type="region of interest" description="Disordered" evidence="1">
    <location>
        <begin position="29"/>
        <end position="54"/>
    </location>
</feature>
<dbReference type="PANTHER" id="PTHR30383:SF5">
    <property type="entry name" value="SGNH HYDROLASE-TYPE ESTERASE DOMAIN-CONTAINING PROTEIN"/>
    <property type="match status" value="1"/>
</dbReference>
<feature type="signal peptide" evidence="2">
    <location>
        <begin position="1"/>
        <end position="21"/>
    </location>
</feature>
<evidence type="ECO:0000313" key="4">
    <source>
        <dbReference type="EMBL" id="HIY96085.1"/>
    </source>
</evidence>
<dbReference type="InterPro" id="IPR036514">
    <property type="entry name" value="SGNH_hydro_sf"/>
</dbReference>
<comment type="caution">
    <text evidence="4">The sequence shown here is derived from an EMBL/GenBank/DDBJ whole genome shotgun (WGS) entry which is preliminary data.</text>
</comment>
<evidence type="ECO:0000256" key="2">
    <source>
        <dbReference type="SAM" id="SignalP"/>
    </source>
</evidence>
<dbReference type="GO" id="GO:0004622">
    <property type="term" value="F:phosphatidylcholine lysophospholipase activity"/>
    <property type="evidence" value="ECO:0007669"/>
    <property type="project" value="TreeGrafter"/>
</dbReference>
<accession>A0A9D1ZUM4</accession>
<proteinExistence type="predicted"/>
<evidence type="ECO:0000256" key="1">
    <source>
        <dbReference type="SAM" id="MobiDB-lite"/>
    </source>
</evidence>
<feature type="chain" id="PRO_5039723326" description="SGNH hydrolase-type esterase domain-containing protein" evidence="2">
    <location>
        <begin position="22"/>
        <end position="431"/>
    </location>
</feature>
<feature type="domain" description="SGNH hydrolase-type esterase" evidence="3">
    <location>
        <begin position="208"/>
        <end position="408"/>
    </location>
</feature>